<evidence type="ECO:0000256" key="3">
    <source>
        <dbReference type="SAM" id="Phobius"/>
    </source>
</evidence>
<keyword evidence="3" id="KW-1133">Transmembrane helix</keyword>
<dbReference type="AlphaFoldDB" id="A0A7S4NAL4"/>
<organism evidence="4">
    <name type="scientific">Odontella aurita</name>
    <dbReference type="NCBI Taxonomy" id="265563"/>
    <lineage>
        <taxon>Eukaryota</taxon>
        <taxon>Sar</taxon>
        <taxon>Stramenopiles</taxon>
        <taxon>Ochrophyta</taxon>
        <taxon>Bacillariophyta</taxon>
        <taxon>Mediophyceae</taxon>
        <taxon>Biddulphiophycidae</taxon>
        <taxon>Eupodiscales</taxon>
        <taxon>Odontellaceae</taxon>
        <taxon>Odontella</taxon>
    </lineage>
</organism>
<dbReference type="EMBL" id="HBKQ01051058">
    <property type="protein sequence ID" value="CAE2276609.1"/>
    <property type="molecule type" value="Transcribed_RNA"/>
</dbReference>
<sequence length="141" mass="15602">MARNFQEVKKFLENEFPELRGHVTGENYPVPPVAAIAVNIVSALQILCMGALLMGDSVWNYIPFVQSPPNWYYAAKENSMVFLIGLFLIVPTMVQKYVTTGAFELILDGNIMFSKIELGRFPNGNDIIGIMTKAGLQQASG</sequence>
<keyword evidence="1" id="KW-0732">Signal</keyword>
<protein>
    <recommendedName>
        <fullName evidence="5">Selenoprotein T</fullName>
    </recommendedName>
</protein>
<name>A0A7S4NAL4_9STRA</name>
<dbReference type="GO" id="GO:0045454">
    <property type="term" value="P:cell redox homeostasis"/>
    <property type="evidence" value="ECO:0007669"/>
    <property type="project" value="TreeGrafter"/>
</dbReference>
<evidence type="ECO:0000256" key="2">
    <source>
        <dbReference type="ARBA" id="ARBA00023284"/>
    </source>
</evidence>
<evidence type="ECO:0000313" key="4">
    <source>
        <dbReference type="EMBL" id="CAE2276609.1"/>
    </source>
</evidence>
<dbReference type="GO" id="GO:0005789">
    <property type="term" value="C:endoplasmic reticulum membrane"/>
    <property type="evidence" value="ECO:0007669"/>
    <property type="project" value="TreeGrafter"/>
</dbReference>
<reference evidence="4" key="1">
    <citation type="submission" date="2021-01" db="EMBL/GenBank/DDBJ databases">
        <authorList>
            <person name="Corre E."/>
            <person name="Pelletier E."/>
            <person name="Niang G."/>
            <person name="Scheremetjew M."/>
            <person name="Finn R."/>
            <person name="Kale V."/>
            <person name="Holt S."/>
            <person name="Cochrane G."/>
            <person name="Meng A."/>
            <person name="Brown T."/>
            <person name="Cohen L."/>
        </authorList>
    </citation>
    <scope>NUCLEOTIDE SEQUENCE</scope>
    <source>
        <strain evidence="4">Isolate 1302-5</strain>
    </source>
</reference>
<dbReference type="NCBIfam" id="TIGR02174">
    <property type="entry name" value="CXXU_selWTH"/>
    <property type="match status" value="1"/>
</dbReference>
<dbReference type="InterPro" id="IPR019389">
    <property type="entry name" value="Selenoprotein_T"/>
</dbReference>
<dbReference type="GO" id="GO:0004791">
    <property type="term" value="F:thioredoxin-disulfide reductase (NADPH) activity"/>
    <property type="evidence" value="ECO:0007669"/>
    <property type="project" value="TreeGrafter"/>
</dbReference>
<keyword evidence="3" id="KW-0472">Membrane</keyword>
<dbReference type="PANTHER" id="PTHR13544:SF0">
    <property type="entry name" value="THIOREDOXIN REDUCTASE-LIKE SELENOPROTEIN T"/>
    <property type="match status" value="1"/>
</dbReference>
<gene>
    <name evidence="4" type="ORF">OAUR00152_LOCUS35214</name>
</gene>
<dbReference type="Pfam" id="PF10262">
    <property type="entry name" value="Rdx"/>
    <property type="match status" value="1"/>
</dbReference>
<proteinExistence type="predicted"/>
<keyword evidence="3" id="KW-0812">Transmembrane</keyword>
<dbReference type="InterPro" id="IPR011893">
    <property type="entry name" value="Selenoprotein_Rdx-typ"/>
</dbReference>
<accession>A0A7S4NAL4</accession>
<evidence type="ECO:0008006" key="5">
    <source>
        <dbReference type="Google" id="ProtNLM"/>
    </source>
</evidence>
<feature type="transmembrane region" description="Helical" evidence="3">
    <location>
        <begin position="80"/>
        <end position="98"/>
    </location>
</feature>
<keyword evidence="2" id="KW-0676">Redox-active center</keyword>
<evidence type="ECO:0000256" key="1">
    <source>
        <dbReference type="ARBA" id="ARBA00022729"/>
    </source>
</evidence>
<dbReference type="PANTHER" id="PTHR13544">
    <property type="entry name" value="SELENOPROTEIN T"/>
    <property type="match status" value="1"/>
</dbReference>